<proteinExistence type="predicted"/>
<organism evidence="2 3">
    <name type="scientific">Oryza sativa subsp. japonica</name>
    <name type="common">Rice</name>
    <dbReference type="NCBI Taxonomy" id="39947"/>
    <lineage>
        <taxon>Eukaryota</taxon>
        <taxon>Viridiplantae</taxon>
        <taxon>Streptophyta</taxon>
        <taxon>Embryophyta</taxon>
        <taxon>Tracheophyta</taxon>
        <taxon>Spermatophyta</taxon>
        <taxon>Magnoliopsida</taxon>
        <taxon>Liliopsida</taxon>
        <taxon>Poales</taxon>
        <taxon>Poaceae</taxon>
        <taxon>BOP clade</taxon>
        <taxon>Oryzoideae</taxon>
        <taxon>Oryzeae</taxon>
        <taxon>Oryzinae</taxon>
        <taxon>Oryza</taxon>
        <taxon>Oryza sativa</taxon>
    </lineage>
</organism>
<dbReference type="AlphaFoldDB" id="Q6Z258"/>
<evidence type="ECO:0000313" key="2">
    <source>
        <dbReference type="EMBL" id="BAD03536.1"/>
    </source>
</evidence>
<reference evidence="1" key="1">
    <citation type="submission" date="2002-05" db="EMBL/GenBank/DDBJ databases">
        <title>Oryza sativa nipponbare(GA3) genomic DNA, chromosome 8, BAC clone:OJ1770_H03.</title>
        <authorList>
            <person name="Sasaki T."/>
            <person name="Matsumoto T."/>
            <person name="Katayose Y."/>
        </authorList>
    </citation>
    <scope>NUCLEOTIDE SEQUENCE</scope>
</reference>
<reference evidence="3" key="4">
    <citation type="journal article" date="2008" name="Nucleic Acids Res.">
        <title>The rice annotation project database (RAP-DB): 2008 update.</title>
        <authorList>
            <consortium name="The rice annotation project (RAP)"/>
        </authorList>
    </citation>
    <scope>GENOME REANNOTATION</scope>
    <source>
        <strain evidence="3">cv. Nipponbare</strain>
    </source>
</reference>
<accession>Q6Z258</accession>
<gene>
    <name evidence="1" type="ORF">OJ1770_H03.11</name>
    <name evidence="2" type="ORF">OSJNBa0091C18.33</name>
</gene>
<reference evidence="3" key="3">
    <citation type="journal article" date="2005" name="Nature">
        <title>The map-based sequence of the rice genome.</title>
        <authorList>
            <consortium name="International rice genome sequencing project (IRGSP)"/>
            <person name="Matsumoto T."/>
            <person name="Wu J."/>
            <person name="Kanamori H."/>
            <person name="Katayose Y."/>
            <person name="Fujisawa M."/>
            <person name="Namiki N."/>
            <person name="Mizuno H."/>
            <person name="Yamamoto K."/>
            <person name="Antonio B.A."/>
            <person name="Baba T."/>
            <person name="Sakata K."/>
            <person name="Nagamura Y."/>
            <person name="Aoki H."/>
            <person name="Arikawa K."/>
            <person name="Arita K."/>
            <person name="Bito T."/>
            <person name="Chiden Y."/>
            <person name="Fujitsuka N."/>
            <person name="Fukunaka R."/>
            <person name="Hamada M."/>
            <person name="Harada C."/>
            <person name="Hayashi A."/>
            <person name="Hijishita S."/>
            <person name="Honda M."/>
            <person name="Hosokawa S."/>
            <person name="Ichikawa Y."/>
            <person name="Idonuma A."/>
            <person name="Iijima M."/>
            <person name="Ikeda M."/>
            <person name="Ikeno M."/>
            <person name="Ito K."/>
            <person name="Ito S."/>
            <person name="Ito T."/>
            <person name="Ito Y."/>
            <person name="Ito Y."/>
            <person name="Iwabuchi A."/>
            <person name="Kamiya K."/>
            <person name="Karasawa W."/>
            <person name="Kurita K."/>
            <person name="Katagiri S."/>
            <person name="Kikuta A."/>
            <person name="Kobayashi H."/>
            <person name="Kobayashi N."/>
            <person name="Machita K."/>
            <person name="Maehara T."/>
            <person name="Masukawa M."/>
            <person name="Mizubayashi T."/>
            <person name="Mukai Y."/>
            <person name="Nagasaki H."/>
            <person name="Nagata Y."/>
            <person name="Naito S."/>
            <person name="Nakashima M."/>
            <person name="Nakama Y."/>
            <person name="Nakamichi Y."/>
            <person name="Nakamura M."/>
            <person name="Meguro A."/>
            <person name="Negishi M."/>
            <person name="Ohta I."/>
            <person name="Ohta T."/>
            <person name="Okamoto M."/>
            <person name="Ono N."/>
            <person name="Saji S."/>
            <person name="Sakaguchi M."/>
            <person name="Sakai K."/>
            <person name="Shibata M."/>
            <person name="Shimokawa T."/>
            <person name="Song J."/>
            <person name="Takazaki Y."/>
            <person name="Terasawa K."/>
            <person name="Tsugane M."/>
            <person name="Tsuji K."/>
            <person name="Ueda S."/>
            <person name="Waki K."/>
            <person name="Yamagata H."/>
            <person name="Yamamoto M."/>
            <person name="Yamamoto S."/>
            <person name="Yamane H."/>
            <person name="Yoshiki S."/>
            <person name="Yoshihara R."/>
            <person name="Yukawa K."/>
            <person name="Zhong H."/>
            <person name="Yano M."/>
            <person name="Yuan Q."/>
            <person name="Ouyang S."/>
            <person name="Liu J."/>
            <person name="Jones K.M."/>
            <person name="Gansberger K."/>
            <person name="Moffat K."/>
            <person name="Hill J."/>
            <person name="Bera J."/>
            <person name="Fadrosh D."/>
            <person name="Jin S."/>
            <person name="Johri S."/>
            <person name="Kim M."/>
            <person name="Overton L."/>
            <person name="Reardon M."/>
            <person name="Tsitrin T."/>
            <person name="Vuong H."/>
            <person name="Weaver B."/>
            <person name="Ciecko A."/>
            <person name="Tallon L."/>
            <person name="Jackson J."/>
            <person name="Pai G."/>
            <person name="Aken S.V."/>
            <person name="Utterback T."/>
            <person name="Reidmuller S."/>
            <person name="Feldblyum T."/>
            <person name="Hsiao J."/>
            <person name="Zismann V."/>
            <person name="Iobst S."/>
            <person name="de Vazeille A.R."/>
            <person name="Buell C.R."/>
            <person name="Ying K."/>
            <person name="Li Y."/>
            <person name="Lu T."/>
            <person name="Huang Y."/>
            <person name="Zhao Q."/>
            <person name="Feng Q."/>
            <person name="Zhang L."/>
            <person name="Zhu J."/>
            <person name="Weng Q."/>
            <person name="Mu J."/>
            <person name="Lu Y."/>
            <person name="Fan D."/>
            <person name="Liu Y."/>
            <person name="Guan J."/>
            <person name="Zhang Y."/>
            <person name="Yu S."/>
            <person name="Liu X."/>
            <person name="Zhang Y."/>
            <person name="Hong G."/>
            <person name="Han B."/>
            <person name="Choisne N."/>
            <person name="Demange N."/>
            <person name="Orjeda G."/>
            <person name="Samain S."/>
            <person name="Cattolico L."/>
            <person name="Pelletier E."/>
            <person name="Couloux A."/>
            <person name="Segurens B."/>
            <person name="Wincker P."/>
            <person name="D'Hont A."/>
            <person name="Scarpelli C."/>
            <person name="Weissenbach J."/>
            <person name="Salanoubat M."/>
            <person name="Quetier F."/>
            <person name="Yu Y."/>
            <person name="Kim H.R."/>
            <person name="Rambo T."/>
            <person name="Currie J."/>
            <person name="Collura K."/>
            <person name="Luo M."/>
            <person name="Yang T."/>
            <person name="Ammiraju J.S.S."/>
            <person name="Engler F."/>
            <person name="Soderlund C."/>
            <person name="Wing R.A."/>
            <person name="Palmer L.E."/>
            <person name="de la Bastide M."/>
            <person name="Spiegel L."/>
            <person name="Nascimento L."/>
            <person name="Zutavern T."/>
            <person name="O'Shaughnessy A."/>
            <person name="Dike S."/>
            <person name="Dedhia N."/>
            <person name="Preston R."/>
            <person name="Balija V."/>
            <person name="McCombie W.R."/>
            <person name="Chow T."/>
            <person name="Chen H."/>
            <person name="Chung M."/>
            <person name="Chen C."/>
            <person name="Shaw J."/>
            <person name="Wu H."/>
            <person name="Hsiao K."/>
            <person name="Chao Y."/>
            <person name="Chu M."/>
            <person name="Cheng C."/>
            <person name="Hour A."/>
            <person name="Lee P."/>
            <person name="Lin S."/>
            <person name="Lin Y."/>
            <person name="Liou J."/>
            <person name="Liu S."/>
            <person name="Hsing Y."/>
            <person name="Raghuvanshi S."/>
            <person name="Mohanty A."/>
            <person name="Bharti A.K."/>
            <person name="Gaur A."/>
            <person name="Gupta V."/>
            <person name="Kumar D."/>
            <person name="Ravi V."/>
            <person name="Vij S."/>
            <person name="Kapur A."/>
            <person name="Khurana P."/>
            <person name="Khurana P."/>
            <person name="Khurana J.P."/>
            <person name="Tyagi A.K."/>
            <person name="Gaikwad K."/>
            <person name="Singh A."/>
            <person name="Dalal V."/>
            <person name="Srivastava S."/>
            <person name="Dixit A."/>
            <person name="Pal A.K."/>
            <person name="Ghazi I.A."/>
            <person name="Yadav M."/>
            <person name="Pandit A."/>
            <person name="Bhargava A."/>
            <person name="Sureshbabu K."/>
            <person name="Batra K."/>
            <person name="Sharma T.R."/>
            <person name="Mohapatra T."/>
            <person name="Singh N.K."/>
            <person name="Messing J."/>
            <person name="Nelson A.B."/>
            <person name="Fuks G."/>
            <person name="Kavchok S."/>
            <person name="Keizer G."/>
            <person name="Linton E."/>
            <person name="Llaca V."/>
            <person name="Song R."/>
            <person name="Tanyolac B."/>
            <person name="Young S."/>
            <person name="Ho-Il K."/>
            <person name="Hahn J.H."/>
            <person name="Sangsakoo G."/>
            <person name="Vanavichit A."/>
            <person name="de Mattos Luiz.A.T."/>
            <person name="Zimmer P.D."/>
            <person name="Malone G."/>
            <person name="Dellagostin O."/>
            <person name="de Oliveira A.C."/>
            <person name="Bevan M."/>
            <person name="Bancroft I."/>
            <person name="Minx P."/>
            <person name="Cordum H."/>
            <person name="Wilson R."/>
            <person name="Cheng Z."/>
            <person name="Jin W."/>
            <person name="Jiang J."/>
            <person name="Leong S.A."/>
            <person name="Iwama H."/>
            <person name="Gojobori T."/>
            <person name="Itoh T."/>
            <person name="Niimura Y."/>
            <person name="Fujii Y."/>
            <person name="Habara T."/>
            <person name="Sakai H."/>
            <person name="Sato Y."/>
            <person name="Wilson G."/>
            <person name="Kumar K."/>
            <person name="McCouch S."/>
            <person name="Juretic N."/>
            <person name="Hoen D."/>
            <person name="Wright S."/>
            <person name="Bruskiewich R."/>
            <person name="Bureau T."/>
            <person name="Miyao A."/>
            <person name="Hirochika H."/>
            <person name="Nishikawa T."/>
            <person name="Kadowaki K."/>
            <person name="Sugiura M."/>
            <person name="Burr B."/>
            <person name="Sasaki T."/>
        </authorList>
    </citation>
    <scope>NUCLEOTIDE SEQUENCE [LARGE SCALE GENOMIC DNA]</scope>
    <source>
        <strain evidence="3">cv. Nipponbare</strain>
    </source>
</reference>
<dbReference type="Proteomes" id="UP000000763">
    <property type="component" value="Chromosome 8"/>
</dbReference>
<reference evidence="2" key="2">
    <citation type="submission" date="2002-06" db="EMBL/GenBank/DDBJ databases">
        <title>Oryza sativa nipponbare(GA3) genomic DNA, chromosome 8, BAC clone:OSJNBa0091C18.</title>
        <authorList>
            <person name="Sasaki T."/>
            <person name="Matsumoto T."/>
            <person name="Katayose Y."/>
        </authorList>
    </citation>
    <scope>NUCLEOTIDE SEQUENCE</scope>
</reference>
<name>Q6Z258_ORYSJ</name>
<sequence length="97" mass="11639">MLRHRHFKHYIAGSIRGNFPPIYRDLIEHVVRNMMRKMSYIGRGTSTERKVHICTLFFVKRYIAGSLIGHVVLFSQELWLDIPDPQYDEEDEIYWKA</sequence>
<dbReference type="EMBL" id="AP005298">
    <property type="protein sequence ID" value="BAD03485.1"/>
    <property type="molecule type" value="Genomic_DNA"/>
</dbReference>
<evidence type="ECO:0000313" key="3">
    <source>
        <dbReference type="Proteomes" id="UP000000763"/>
    </source>
</evidence>
<dbReference type="EMBL" id="AP005389">
    <property type="protein sequence ID" value="BAD03536.1"/>
    <property type="molecule type" value="Genomic_DNA"/>
</dbReference>
<protein>
    <submittedName>
        <fullName evidence="2">Uncharacterized protein</fullName>
    </submittedName>
</protein>
<evidence type="ECO:0000313" key="1">
    <source>
        <dbReference type="EMBL" id="BAD03485.1"/>
    </source>
</evidence>